<evidence type="ECO:0000259" key="2">
    <source>
        <dbReference type="Pfam" id="PF13462"/>
    </source>
</evidence>
<feature type="domain" description="Thioredoxin-like fold" evidence="2">
    <location>
        <begin position="34"/>
        <end position="205"/>
    </location>
</feature>
<evidence type="ECO:0000313" key="3">
    <source>
        <dbReference type="EMBL" id="OWF40973.1"/>
    </source>
</evidence>
<comment type="caution">
    <text evidence="3">The sequence shown here is derived from an EMBL/GenBank/DDBJ whole genome shotgun (WGS) entry which is preliminary data.</text>
</comment>
<sequence>MKYSALLVVSAFIGAVCGQVPLPSKPLGFTYGKGNTSAPIQLSAFLGPLCPDSLNAFPTLLQVADHYGSQNVRLITHQFPLPYHRNSFLAAKGAQIVDVLSSGNQTYRWLGAVYAQINEFSNDATHNKTESVVQAMYASIATSLQLSGNAFNVMYKDSAIEESTRLDWKYTATRGVAWTPAFMINDVLIQAEPTWTLKDWSQVIDGLLGSQRPPSKRETLSSCKIGTKTCEYLPGKVECCTKGEACIPNVGCRC</sequence>
<dbReference type="AlphaFoldDB" id="A0A210PWW9"/>
<dbReference type="Gene3D" id="3.40.30.10">
    <property type="entry name" value="Glutaredoxin"/>
    <property type="match status" value="1"/>
</dbReference>
<feature type="chain" id="PRO_5012984713" description="Thioredoxin-like fold domain-containing protein" evidence="1">
    <location>
        <begin position="19"/>
        <end position="254"/>
    </location>
</feature>
<organism evidence="3 4">
    <name type="scientific">Mizuhopecten yessoensis</name>
    <name type="common">Japanese scallop</name>
    <name type="synonym">Patinopecten yessoensis</name>
    <dbReference type="NCBI Taxonomy" id="6573"/>
    <lineage>
        <taxon>Eukaryota</taxon>
        <taxon>Metazoa</taxon>
        <taxon>Spiralia</taxon>
        <taxon>Lophotrochozoa</taxon>
        <taxon>Mollusca</taxon>
        <taxon>Bivalvia</taxon>
        <taxon>Autobranchia</taxon>
        <taxon>Pteriomorphia</taxon>
        <taxon>Pectinida</taxon>
        <taxon>Pectinoidea</taxon>
        <taxon>Pectinidae</taxon>
        <taxon>Mizuhopecten</taxon>
    </lineage>
</organism>
<dbReference type="PANTHER" id="PTHR33875:SF2">
    <property type="entry name" value="ACR183CP"/>
    <property type="match status" value="1"/>
</dbReference>
<accession>A0A210PWW9</accession>
<dbReference type="PANTHER" id="PTHR33875">
    <property type="entry name" value="OS09G0542200 PROTEIN"/>
    <property type="match status" value="1"/>
</dbReference>
<keyword evidence="4" id="KW-1185">Reference proteome</keyword>
<dbReference type="InterPro" id="IPR012336">
    <property type="entry name" value="Thioredoxin-like_fold"/>
</dbReference>
<protein>
    <recommendedName>
        <fullName evidence="2">Thioredoxin-like fold domain-containing protein</fullName>
    </recommendedName>
</protein>
<gene>
    <name evidence="3" type="ORF">KP79_PYT16001</name>
</gene>
<dbReference type="OrthoDB" id="37297at2759"/>
<evidence type="ECO:0000256" key="1">
    <source>
        <dbReference type="SAM" id="SignalP"/>
    </source>
</evidence>
<dbReference type="STRING" id="6573.A0A210PWW9"/>
<proteinExistence type="predicted"/>
<evidence type="ECO:0000313" key="4">
    <source>
        <dbReference type="Proteomes" id="UP000242188"/>
    </source>
</evidence>
<dbReference type="Proteomes" id="UP000242188">
    <property type="component" value="Unassembled WGS sequence"/>
</dbReference>
<keyword evidence="1" id="KW-0732">Signal</keyword>
<feature type="signal peptide" evidence="1">
    <location>
        <begin position="1"/>
        <end position="18"/>
    </location>
</feature>
<dbReference type="InterPro" id="IPR036249">
    <property type="entry name" value="Thioredoxin-like_sf"/>
</dbReference>
<name>A0A210PWW9_MIZYE</name>
<dbReference type="Pfam" id="PF13462">
    <property type="entry name" value="Thioredoxin_4"/>
    <property type="match status" value="1"/>
</dbReference>
<dbReference type="SUPFAM" id="SSF52833">
    <property type="entry name" value="Thioredoxin-like"/>
    <property type="match status" value="1"/>
</dbReference>
<dbReference type="EMBL" id="NEDP02005434">
    <property type="protein sequence ID" value="OWF40973.1"/>
    <property type="molecule type" value="Genomic_DNA"/>
</dbReference>
<reference evidence="3 4" key="1">
    <citation type="journal article" date="2017" name="Nat. Ecol. Evol.">
        <title>Scallop genome provides insights into evolution of bilaterian karyotype and development.</title>
        <authorList>
            <person name="Wang S."/>
            <person name="Zhang J."/>
            <person name="Jiao W."/>
            <person name="Li J."/>
            <person name="Xun X."/>
            <person name="Sun Y."/>
            <person name="Guo X."/>
            <person name="Huan P."/>
            <person name="Dong B."/>
            <person name="Zhang L."/>
            <person name="Hu X."/>
            <person name="Sun X."/>
            <person name="Wang J."/>
            <person name="Zhao C."/>
            <person name="Wang Y."/>
            <person name="Wang D."/>
            <person name="Huang X."/>
            <person name="Wang R."/>
            <person name="Lv J."/>
            <person name="Li Y."/>
            <person name="Zhang Z."/>
            <person name="Liu B."/>
            <person name="Lu W."/>
            <person name="Hui Y."/>
            <person name="Liang J."/>
            <person name="Zhou Z."/>
            <person name="Hou R."/>
            <person name="Li X."/>
            <person name="Liu Y."/>
            <person name="Li H."/>
            <person name="Ning X."/>
            <person name="Lin Y."/>
            <person name="Zhao L."/>
            <person name="Xing Q."/>
            <person name="Dou J."/>
            <person name="Li Y."/>
            <person name="Mao J."/>
            <person name="Guo H."/>
            <person name="Dou H."/>
            <person name="Li T."/>
            <person name="Mu C."/>
            <person name="Jiang W."/>
            <person name="Fu Q."/>
            <person name="Fu X."/>
            <person name="Miao Y."/>
            <person name="Liu J."/>
            <person name="Yu Q."/>
            <person name="Li R."/>
            <person name="Liao H."/>
            <person name="Li X."/>
            <person name="Kong Y."/>
            <person name="Jiang Z."/>
            <person name="Chourrout D."/>
            <person name="Li R."/>
            <person name="Bao Z."/>
        </authorList>
    </citation>
    <scope>NUCLEOTIDE SEQUENCE [LARGE SCALE GENOMIC DNA]</scope>
    <source>
        <strain evidence="3 4">PY_sf001</strain>
    </source>
</reference>